<keyword evidence="2 5" id="KW-0812">Transmembrane</keyword>
<dbReference type="PROSITE" id="PS01130">
    <property type="entry name" value="SLC26A"/>
    <property type="match status" value="1"/>
</dbReference>
<dbReference type="InterPro" id="IPR036513">
    <property type="entry name" value="STAS_dom_sf"/>
</dbReference>
<accession>A0ABM1SSL8</accession>
<evidence type="ECO:0000313" key="8">
    <source>
        <dbReference type="RefSeq" id="XP_022246624.1"/>
    </source>
</evidence>
<feature type="transmembrane region" description="Helical" evidence="5">
    <location>
        <begin position="197"/>
        <end position="219"/>
    </location>
</feature>
<keyword evidence="7" id="KW-1185">Reference proteome</keyword>
<keyword evidence="4 5" id="KW-0472">Membrane</keyword>
<proteinExistence type="predicted"/>
<dbReference type="PANTHER" id="PTHR11814">
    <property type="entry name" value="SULFATE TRANSPORTER"/>
    <property type="match status" value="1"/>
</dbReference>
<comment type="subcellular location">
    <subcellularLocation>
        <location evidence="1">Membrane</location>
        <topology evidence="1">Multi-pass membrane protein</topology>
    </subcellularLocation>
</comment>
<evidence type="ECO:0000313" key="7">
    <source>
        <dbReference type="Proteomes" id="UP000694941"/>
    </source>
</evidence>
<evidence type="ECO:0000256" key="1">
    <source>
        <dbReference type="ARBA" id="ARBA00004141"/>
    </source>
</evidence>
<dbReference type="InterPro" id="IPR018045">
    <property type="entry name" value="S04_transporter_CS"/>
</dbReference>
<protein>
    <submittedName>
        <fullName evidence="8">Solute carrier family 26 member 6-like</fullName>
    </submittedName>
</protein>
<evidence type="ECO:0000256" key="4">
    <source>
        <dbReference type="ARBA" id="ARBA00023136"/>
    </source>
</evidence>
<feature type="transmembrane region" description="Helical" evidence="5">
    <location>
        <begin position="107"/>
        <end position="129"/>
    </location>
</feature>
<dbReference type="RefSeq" id="XP_022246624.1">
    <property type="nucleotide sequence ID" value="XM_022390916.1"/>
</dbReference>
<dbReference type="InterPro" id="IPR002645">
    <property type="entry name" value="STAS_dom"/>
</dbReference>
<dbReference type="PROSITE" id="PS50801">
    <property type="entry name" value="STAS"/>
    <property type="match status" value="1"/>
</dbReference>
<dbReference type="Pfam" id="PF01740">
    <property type="entry name" value="STAS"/>
    <property type="match status" value="1"/>
</dbReference>
<dbReference type="InterPro" id="IPR011547">
    <property type="entry name" value="SLC26A/SulP_dom"/>
</dbReference>
<sequence length="754" mass="83248">MDPYTSSMSNSQEISPEFYVKRKAYDQATFDNEFESHNGLKKSHLECIWEKIRPKCSTKIVKNGLKSSFPVIDWLGHYNFRQDLLADFIAGITVAVFQIPQGMAYGLLAAVPPIYGLYTSFFPVFIYFLMGTSRQISVGTFAIVSLMTGGAVERFISSSNAQSPSFLNGTETIGDYLNTTTTTPPTGGNVNNNVQPITVATALCLIVGIYQVFSGFLRLGFISVYLSRQLVSGFTCASAFHVLTSQIKYIFGIKLPRHTGPLNLIYTYISFFTNITETNYKTLLMSAVTITILAVVKEHINPRVKQKFKIPLPIELVVVIVGTVTSYFIRLHDNHEVETVGNIPLGFPHPKVPNFTLLPQLLGTGVAIAIVGYTSSLSLAKIYATKYNYNVDANQELVALGTANIFSSFFLCVPGAASLSRSSVQEGAGGKTQLVSLINCIVLLVVLLALGPLLEDLPNCILSSIIVVALKNLLLLVKDLKYFWGVNKVDGMIWIITFLSVLILDVDIGLGIGVAFSLVTIIFRSQRPKTYLLGCIPETTVYVPLKKYSTARQIPNVVIFHFGGPLHFANMEYFESEMSIQTGILPSVIASSKKRLQKNMSDKSLENTLKISESEIVLTKKSANDENTQGYINFGFTEKTKDQLPSYDYNFDATRLPTHIIIECSGFGYLDTSGVTTLKQVFKKHKKVEINIYLACCPANVYSMLEKGGFFEEVSQNNVFPTVHDAVLHIAQNGKKVAPSFDGNHNPCEIVSHM</sequence>
<organism evidence="7 8">
    <name type="scientific">Limulus polyphemus</name>
    <name type="common">Atlantic horseshoe crab</name>
    <dbReference type="NCBI Taxonomy" id="6850"/>
    <lineage>
        <taxon>Eukaryota</taxon>
        <taxon>Metazoa</taxon>
        <taxon>Ecdysozoa</taxon>
        <taxon>Arthropoda</taxon>
        <taxon>Chelicerata</taxon>
        <taxon>Merostomata</taxon>
        <taxon>Xiphosura</taxon>
        <taxon>Limulidae</taxon>
        <taxon>Limulus</taxon>
    </lineage>
</organism>
<gene>
    <name evidence="8" type="primary">LOC106463426</name>
</gene>
<evidence type="ECO:0000259" key="6">
    <source>
        <dbReference type="PROSITE" id="PS50801"/>
    </source>
</evidence>
<feature type="transmembrane region" description="Helical" evidence="5">
    <location>
        <begin position="357"/>
        <end position="376"/>
    </location>
</feature>
<feature type="transmembrane region" description="Helical" evidence="5">
    <location>
        <begin position="492"/>
        <end position="523"/>
    </location>
</feature>
<feature type="transmembrane region" description="Helical" evidence="5">
    <location>
        <begin position="432"/>
        <end position="450"/>
    </location>
</feature>
<dbReference type="Gene3D" id="3.30.750.24">
    <property type="entry name" value="STAS domain"/>
    <property type="match status" value="1"/>
</dbReference>
<dbReference type="SUPFAM" id="SSF52091">
    <property type="entry name" value="SpoIIaa-like"/>
    <property type="match status" value="1"/>
</dbReference>
<dbReference type="GeneID" id="106463426"/>
<feature type="domain" description="STAS" evidence="6">
    <location>
        <begin position="547"/>
        <end position="730"/>
    </location>
</feature>
<dbReference type="NCBIfam" id="TIGR00815">
    <property type="entry name" value="sulP"/>
    <property type="match status" value="1"/>
</dbReference>
<evidence type="ECO:0000256" key="5">
    <source>
        <dbReference type="SAM" id="Phobius"/>
    </source>
</evidence>
<evidence type="ECO:0000256" key="3">
    <source>
        <dbReference type="ARBA" id="ARBA00022989"/>
    </source>
</evidence>
<feature type="transmembrane region" description="Helical" evidence="5">
    <location>
        <begin position="308"/>
        <end position="329"/>
    </location>
</feature>
<dbReference type="CDD" id="cd07042">
    <property type="entry name" value="STAS_SulP_like_sulfate_transporter"/>
    <property type="match status" value="1"/>
</dbReference>
<reference evidence="8" key="1">
    <citation type="submission" date="2025-08" db="UniProtKB">
        <authorList>
            <consortium name="RefSeq"/>
        </authorList>
    </citation>
    <scope>IDENTIFICATION</scope>
    <source>
        <tissue evidence="8">Muscle</tissue>
    </source>
</reference>
<feature type="transmembrane region" description="Helical" evidence="5">
    <location>
        <begin position="397"/>
        <end position="420"/>
    </location>
</feature>
<dbReference type="InterPro" id="IPR001902">
    <property type="entry name" value="SLC26A/SulP_fam"/>
</dbReference>
<evidence type="ECO:0000256" key="2">
    <source>
        <dbReference type="ARBA" id="ARBA00022692"/>
    </source>
</evidence>
<keyword evidence="3 5" id="KW-1133">Transmembrane helix</keyword>
<dbReference type="Proteomes" id="UP000694941">
    <property type="component" value="Unplaced"/>
</dbReference>
<feature type="transmembrane region" description="Helical" evidence="5">
    <location>
        <begin position="136"/>
        <end position="156"/>
    </location>
</feature>
<name>A0ABM1SSL8_LIMPO</name>
<dbReference type="Pfam" id="PF00916">
    <property type="entry name" value="Sulfate_transp"/>
    <property type="match status" value="1"/>
</dbReference>
<feature type="transmembrane region" description="Helical" evidence="5">
    <location>
        <begin position="457"/>
        <end position="477"/>
    </location>
</feature>